<name>A0A364XW76_9BACT</name>
<dbReference type="RefSeq" id="WP_112749507.1">
    <property type="nucleotide sequence ID" value="NZ_QMFY01000018.1"/>
</dbReference>
<gene>
    <name evidence="1" type="ORF">DQQ10_24155</name>
</gene>
<reference evidence="1 2" key="1">
    <citation type="submission" date="2018-06" db="EMBL/GenBank/DDBJ databases">
        <title>Chryseolinea flavus sp. nov., a member of the phylum Bacteroidetes isolated from soil.</title>
        <authorList>
            <person name="Li Y."/>
            <person name="Wang J."/>
        </authorList>
    </citation>
    <scope>NUCLEOTIDE SEQUENCE [LARGE SCALE GENOMIC DNA]</scope>
    <source>
        <strain evidence="1 2">SDU1-6</strain>
    </source>
</reference>
<evidence type="ECO:0000313" key="1">
    <source>
        <dbReference type="EMBL" id="RAV98422.1"/>
    </source>
</evidence>
<dbReference type="OrthoDB" id="982109at2"/>
<evidence type="ECO:0000313" key="2">
    <source>
        <dbReference type="Proteomes" id="UP000251889"/>
    </source>
</evidence>
<dbReference type="AlphaFoldDB" id="A0A364XW76"/>
<comment type="caution">
    <text evidence="1">The sequence shown here is derived from an EMBL/GenBank/DDBJ whole genome shotgun (WGS) entry which is preliminary data.</text>
</comment>
<sequence>MEFLKNNFARVYYDQQLDTLFLEYTNKVPNDAQFIAVNQAVLDAFLKLKTQKFVADIRKMGIISLGAQDWVVKNLLPGMFKHLNGKKLYHAQFLDASEIHRKYRQETSRINQPK</sequence>
<dbReference type="Proteomes" id="UP000251889">
    <property type="component" value="Unassembled WGS sequence"/>
</dbReference>
<keyword evidence="2" id="KW-1185">Reference proteome</keyword>
<accession>A0A364XW76</accession>
<dbReference type="EMBL" id="QMFY01000018">
    <property type="protein sequence ID" value="RAV98422.1"/>
    <property type="molecule type" value="Genomic_DNA"/>
</dbReference>
<organism evidence="1 2">
    <name type="scientific">Pseudochryseolinea flava</name>
    <dbReference type="NCBI Taxonomy" id="2059302"/>
    <lineage>
        <taxon>Bacteria</taxon>
        <taxon>Pseudomonadati</taxon>
        <taxon>Bacteroidota</taxon>
        <taxon>Cytophagia</taxon>
        <taxon>Cytophagales</taxon>
        <taxon>Fulvivirgaceae</taxon>
        <taxon>Pseudochryseolinea</taxon>
    </lineage>
</organism>
<protein>
    <submittedName>
        <fullName evidence="1">Uncharacterized protein</fullName>
    </submittedName>
</protein>
<proteinExistence type="predicted"/>